<dbReference type="PANTHER" id="PTHR45982:SF1">
    <property type="entry name" value="REGULATOR OF CHROMOSOME CONDENSATION"/>
    <property type="match status" value="1"/>
</dbReference>
<comment type="caution">
    <text evidence="2">The sequence shown here is derived from an EMBL/GenBank/DDBJ whole genome shotgun (WGS) entry which is preliminary data.</text>
</comment>
<dbReference type="InterPro" id="IPR000408">
    <property type="entry name" value="Reg_chr_condens"/>
</dbReference>
<dbReference type="RefSeq" id="WP_188173676.1">
    <property type="nucleotide sequence ID" value="NZ_JACVVD010000002.1"/>
</dbReference>
<evidence type="ECO:0000313" key="2">
    <source>
        <dbReference type="EMBL" id="MBD0379896.1"/>
    </source>
</evidence>
<dbReference type="AlphaFoldDB" id="A0A926KN94"/>
<protein>
    <submittedName>
        <fullName evidence="2">Uncharacterized protein</fullName>
    </submittedName>
</protein>
<dbReference type="Gene3D" id="2.130.10.30">
    <property type="entry name" value="Regulator of chromosome condensation 1/beta-lactamase-inhibitor protein II"/>
    <property type="match status" value="1"/>
</dbReference>
<evidence type="ECO:0000256" key="1">
    <source>
        <dbReference type="SAM" id="SignalP"/>
    </source>
</evidence>
<name>A0A926KN94_9BACL</name>
<dbReference type="EMBL" id="JACVVD010000002">
    <property type="protein sequence ID" value="MBD0379896.1"/>
    <property type="molecule type" value="Genomic_DNA"/>
</dbReference>
<dbReference type="SUPFAM" id="SSF50985">
    <property type="entry name" value="RCC1/BLIP-II"/>
    <property type="match status" value="1"/>
</dbReference>
<gene>
    <name evidence="2" type="ORF">ICC18_07205</name>
</gene>
<dbReference type="PROSITE" id="PS50012">
    <property type="entry name" value="RCC1_3"/>
    <property type="match status" value="1"/>
</dbReference>
<keyword evidence="1" id="KW-0732">Signal</keyword>
<accession>A0A926KN94</accession>
<reference evidence="2" key="1">
    <citation type="submission" date="2020-09" db="EMBL/GenBank/DDBJ databases">
        <title>Draft Genome Sequence of Paenibacillus sp. WST5.</title>
        <authorList>
            <person name="Bao Z."/>
        </authorList>
    </citation>
    <scope>NUCLEOTIDE SEQUENCE</scope>
    <source>
        <strain evidence="2">WST5</strain>
    </source>
</reference>
<dbReference type="InterPro" id="IPR009091">
    <property type="entry name" value="RCC1/BLIP-II"/>
</dbReference>
<keyword evidence="3" id="KW-1185">Reference proteome</keyword>
<dbReference type="InterPro" id="IPR051553">
    <property type="entry name" value="Ran_GTPase-activating"/>
</dbReference>
<proteinExistence type="predicted"/>
<dbReference type="Proteomes" id="UP000650466">
    <property type="component" value="Unassembled WGS sequence"/>
</dbReference>
<evidence type="ECO:0000313" key="3">
    <source>
        <dbReference type="Proteomes" id="UP000650466"/>
    </source>
</evidence>
<dbReference type="PANTHER" id="PTHR45982">
    <property type="entry name" value="REGULATOR OF CHROMOSOME CONDENSATION"/>
    <property type="match status" value="1"/>
</dbReference>
<organism evidence="2 3">
    <name type="scientific">Paenibacillus sedimenti</name>
    <dbReference type="NCBI Taxonomy" id="2770274"/>
    <lineage>
        <taxon>Bacteria</taxon>
        <taxon>Bacillati</taxon>
        <taxon>Bacillota</taxon>
        <taxon>Bacilli</taxon>
        <taxon>Bacillales</taxon>
        <taxon>Paenibacillaceae</taxon>
        <taxon>Paenibacillus</taxon>
    </lineage>
</organism>
<sequence>MILRLWSKRMTLSAATLSAAAVLMLSTGMAPKVLATETSQKVDPKIIQVIDPFFPLALDDQGNVWCMAHHAISVKPGFNSTLMVKAKNLDKVTSIVEKGGMTLALKDDGTVWTVERNTGTAPLDLNDHISAALGDPIPHLEHIVKIDVLGHIGMAIDKNGKVWIFETSPNWVRNSTSLKSEPVLIDGLDHIKDMYISYETTFLKDDGSVWTMDYQKQLTTTDASLYDLIRSTPLVQMKELTDIIRLDDHFALKKDGTVWTWGRSIFAKPNADATDNEVPPFPIAGLSDVVNFDYGGEHALFVKKDGSVWGLGYFIQSWDALGKAPAKVWRDLSQFNGLTDISSVSISTLAYDLTTEAAIKKDGTLWIWGLDQFTNFNSNPLQVEFRKDSK</sequence>
<feature type="chain" id="PRO_5038104544" evidence="1">
    <location>
        <begin position="36"/>
        <end position="390"/>
    </location>
</feature>
<feature type="signal peptide" evidence="1">
    <location>
        <begin position="1"/>
        <end position="35"/>
    </location>
</feature>